<dbReference type="Gene3D" id="3.50.50.60">
    <property type="entry name" value="FAD/NAD(P)-binding domain"/>
    <property type="match status" value="1"/>
</dbReference>
<dbReference type="STRING" id="1169540.A0A0G4F4K8"/>
<reference evidence="8 9" key="1">
    <citation type="submission" date="2014-11" db="EMBL/GenBank/DDBJ databases">
        <authorList>
            <person name="Zhu J."/>
            <person name="Qi W."/>
            <person name="Song R."/>
        </authorList>
    </citation>
    <scope>NUCLEOTIDE SEQUENCE [LARGE SCALE GENOMIC DNA]</scope>
</reference>
<feature type="region of interest" description="Disordered" evidence="7">
    <location>
        <begin position="31"/>
        <end position="70"/>
    </location>
</feature>
<evidence type="ECO:0000256" key="7">
    <source>
        <dbReference type="SAM" id="MobiDB-lite"/>
    </source>
</evidence>
<dbReference type="Proteomes" id="UP000041254">
    <property type="component" value="Unassembled WGS sequence"/>
</dbReference>
<dbReference type="PANTHER" id="PTHR39757:SF5">
    <property type="entry name" value="OS02G0190600 PROTEIN"/>
    <property type="match status" value="1"/>
</dbReference>
<evidence type="ECO:0000313" key="9">
    <source>
        <dbReference type="Proteomes" id="UP000041254"/>
    </source>
</evidence>
<comment type="similarity">
    <text evidence="2">Belongs to the lycopene cyclase family.</text>
</comment>
<evidence type="ECO:0000256" key="2">
    <source>
        <dbReference type="ARBA" id="ARBA00006599"/>
    </source>
</evidence>
<dbReference type="InParanoid" id="A0A0G4F4K8"/>
<evidence type="ECO:0000256" key="5">
    <source>
        <dbReference type="ARBA" id="ARBA00023027"/>
    </source>
</evidence>
<dbReference type="InterPro" id="IPR010108">
    <property type="entry name" value="Lycopene_cyclase_b/e"/>
</dbReference>
<dbReference type="GO" id="GO:0016860">
    <property type="term" value="F:intramolecular oxidoreductase activity"/>
    <property type="evidence" value="ECO:0007669"/>
    <property type="project" value="UniProtKB-ARBA"/>
</dbReference>
<dbReference type="NCBIfam" id="TIGR01790">
    <property type="entry name" value="carotene-cycl"/>
    <property type="match status" value="1"/>
</dbReference>
<evidence type="ECO:0000256" key="4">
    <source>
        <dbReference type="ARBA" id="ARBA00022746"/>
    </source>
</evidence>
<sequence>MACIRMAVASATSLFIAPSHYAASLRLPSASRKDVQRATPSPDHRFRRRLDGIRRHSLSPTSSPLSALSATANEADASVDATPLSMDTDVLIVGAGPAGTAMGAVLAKRYGLRVVMIDPRIHERWPNNYGVWVAEWEAVERQLQLGVDECLDHRWEKTDLFLDPGGTTPLRIHRPYARVNRIKLQQRLRAHAQQAGVVMLDTAIDPSSVRHDDTGSSVRLQDGRSTELRTKLIVDCTGHESKLIERDGRHDPGFQIAYGIMCECERHPFDEGAMLFMDYRTDYITEAQKGEPTMQTDLDKAVREPTFLYVMPFGESASGLRRIFLEETSLVARPPMSFDECKERFKKRLAYLGVEPQKIEEEEFCYIPMGGAIPKRNQRVIAFGGAAGVVHAATGYMICRMMSGVAPTAEAIAKEIRQPIDGVFAPDRAARTAYAALWPAQFRRQREFTVFGGEFLMQQNVHNLRAFFRGFFNLELPMWAGFLAGWPGLPHNDQHETWTRRIAFSLSFFTKLNNAVRAALVKSAVFGGGVDLLRALTPDGVVPYDDEAIDREASANEALRSEQYGGQPLEVLGIDKPNGFDVLPTVLKEREKELRA</sequence>
<comment type="pathway">
    <text evidence="6">Carotenoid biosynthesis; beta-zeacarotene biosynthesis.</text>
</comment>
<dbReference type="GO" id="GO:0016117">
    <property type="term" value="P:carotenoid biosynthetic process"/>
    <property type="evidence" value="ECO:0007669"/>
    <property type="project" value="UniProtKB-KW"/>
</dbReference>
<dbReference type="AlphaFoldDB" id="A0A0G4F4K8"/>
<evidence type="ECO:0000256" key="6">
    <source>
        <dbReference type="ARBA" id="ARBA00037906"/>
    </source>
</evidence>
<organism evidence="8 9">
    <name type="scientific">Vitrella brassicaformis (strain CCMP3155)</name>
    <dbReference type="NCBI Taxonomy" id="1169540"/>
    <lineage>
        <taxon>Eukaryota</taxon>
        <taxon>Sar</taxon>
        <taxon>Alveolata</taxon>
        <taxon>Colpodellida</taxon>
        <taxon>Vitrellaceae</taxon>
        <taxon>Vitrella</taxon>
    </lineage>
</organism>
<gene>
    <name evidence="8" type="ORF">Vbra_5709</name>
</gene>
<proteinExistence type="inferred from homology"/>
<dbReference type="PANTHER" id="PTHR39757">
    <property type="match status" value="1"/>
</dbReference>
<dbReference type="Pfam" id="PF05834">
    <property type="entry name" value="Lycopene_cycl"/>
    <property type="match status" value="1"/>
</dbReference>
<feature type="compositionally biased region" description="Low complexity" evidence="7">
    <location>
        <begin position="58"/>
        <end position="70"/>
    </location>
</feature>
<dbReference type="OrthoDB" id="447694at2759"/>
<accession>A0A0G4F4K8</accession>
<protein>
    <recommendedName>
        <fullName evidence="3">lycopene beta-cyclase</fullName>
        <ecNumber evidence="3">5.5.1.19</ecNumber>
    </recommendedName>
</protein>
<dbReference type="InterPro" id="IPR036188">
    <property type="entry name" value="FAD/NAD-bd_sf"/>
</dbReference>
<dbReference type="GO" id="GO:0016705">
    <property type="term" value="F:oxidoreductase activity, acting on paired donors, with incorporation or reduction of molecular oxygen"/>
    <property type="evidence" value="ECO:0007669"/>
    <property type="project" value="InterPro"/>
</dbReference>
<dbReference type="EMBL" id="CDMY01000368">
    <property type="protein sequence ID" value="CEM06650.1"/>
    <property type="molecule type" value="Genomic_DNA"/>
</dbReference>
<keyword evidence="9" id="KW-1185">Reference proteome</keyword>
<name>A0A0G4F4K8_VITBC</name>
<dbReference type="OMA" id="FVLMDFR"/>
<dbReference type="EC" id="5.5.1.19" evidence="3"/>
<dbReference type="SUPFAM" id="SSF51905">
    <property type="entry name" value="FAD/NAD(P)-binding domain"/>
    <property type="match status" value="1"/>
</dbReference>
<evidence type="ECO:0000256" key="3">
    <source>
        <dbReference type="ARBA" id="ARBA00012242"/>
    </source>
</evidence>
<dbReference type="VEuPathDB" id="CryptoDB:Vbra_5709"/>
<keyword evidence="5" id="KW-0520">NAD</keyword>
<evidence type="ECO:0000313" key="8">
    <source>
        <dbReference type="EMBL" id="CEM06650.1"/>
    </source>
</evidence>
<keyword evidence="4" id="KW-0125">Carotenoid biosynthesis</keyword>
<evidence type="ECO:0000256" key="1">
    <source>
        <dbReference type="ARBA" id="ARBA00005089"/>
    </source>
</evidence>
<comment type="pathway">
    <text evidence="1">Carotenoid biosynthesis; beta-carotene biosynthesis.</text>
</comment>